<feature type="transmembrane region" description="Helical" evidence="5">
    <location>
        <begin position="23"/>
        <end position="45"/>
    </location>
</feature>
<dbReference type="AlphaFoldDB" id="A0A1F6YT44"/>
<evidence type="ECO:0000256" key="1">
    <source>
        <dbReference type="ARBA" id="ARBA00004141"/>
    </source>
</evidence>
<gene>
    <name evidence="7" type="ORF">A2356_03205</name>
</gene>
<dbReference type="SUPFAM" id="SSF161111">
    <property type="entry name" value="Cation efflux protein transmembrane domain-like"/>
    <property type="match status" value="1"/>
</dbReference>
<keyword evidence="4 5" id="KW-0472">Membrane</keyword>
<feature type="transmembrane region" description="Helical" evidence="5">
    <location>
        <begin position="115"/>
        <end position="135"/>
    </location>
</feature>
<dbReference type="GO" id="GO:0005886">
    <property type="term" value="C:plasma membrane"/>
    <property type="evidence" value="ECO:0007669"/>
    <property type="project" value="TreeGrafter"/>
</dbReference>
<dbReference type="Pfam" id="PF01545">
    <property type="entry name" value="Cation_efflux"/>
    <property type="match status" value="1"/>
</dbReference>
<comment type="caution">
    <text evidence="7">The sequence shown here is derived from an EMBL/GenBank/DDBJ whole genome shotgun (WGS) entry which is preliminary data.</text>
</comment>
<evidence type="ECO:0000313" key="8">
    <source>
        <dbReference type="Proteomes" id="UP000177047"/>
    </source>
</evidence>
<dbReference type="Proteomes" id="UP000177047">
    <property type="component" value="Unassembled WGS sequence"/>
</dbReference>
<sequence length="205" mass="22735">MSKDCCDIDELKLNNKENDKLKIVFWIVLIINLSMFLTEFISGTLSHSNALIADSLDMLADTFVYGISIYAITKKQTVKANVSLVKGVIMMLLGLYVVVEIIYKIINPIIPTAEVISIIGIIALLANAVSFLLLLKYRNGDINARSSWICSRNDIWANVAVIIAGLLVGYFNSMVPDIIAGLGIVIVVLYSSFHIIKESLHYRSH</sequence>
<keyword evidence="3 5" id="KW-1133">Transmembrane helix</keyword>
<keyword evidence="2 5" id="KW-0812">Transmembrane</keyword>
<evidence type="ECO:0000256" key="2">
    <source>
        <dbReference type="ARBA" id="ARBA00022692"/>
    </source>
</evidence>
<feature type="transmembrane region" description="Helical" evidence="5">
    <location>
        <begin position="178"/>
        <end position="196"/>
    </location>
</feature>
<feature type="domain" description="Cation efflux protein transmembrane" evidence="6">
    <location>
        <begin position="26"/>
        <end position="200"/>
    </location>
</feature>
<comment type="subcellular location">
    <subcellularLocation>
        <location evidence="1">Membrane</location>
        <topology evidence="1">Multi-pass membrane protein</topology>
    </subcellularLocation>
</comment>
<dbReference type="Gene3D" id="1.20.1510.10">
    <property type="entry name" value="Cation efflux protein transmembrane domain"/>
    <property type="match status" value="1"/>
</dbReference>
<accession>A0A1F6YT44</accession>
<evidence type="ECO:0000256" key="5">
    <source>
        <dbReference type="SAM" id="Phobius"/>
    </source>
</evidence>
<protein>
    <recommendedName>
        <fullName evidence="6">Cation efflux protein transmembrane domain-containing protein</fullName>
    </recommendedName>
</protein>
<evidence type="ECO:0000313" key="7">
    <source>
        <dbReference type="EMBL" id="OGJ09552.1"/>
    </source>
</evidence>
<reference evidence="7 8" key="1">
    <citation type="journal article" date="2016" name="Nat. Commun.">
        <title>Thousands of microbial genomes shed light on interconnected biogeochemical processes in an aquifer system.</title>
        <authorList>
            <person name="Anantharaman K."/>
            <person name="Brown C.T."/>
            <person name="Hug L.A."/>
            <person name="Sharon I."/>
            <person name="Castelle C.J."/>
            <person name="Probst A.J."/>
            <person name="Thomas B.C."/>
            <person name="Singh A."/>
            <person name="Wilkins M.J."/>
            <person name="Karaoz U."/>
            <person name="Brodie E.L."/>
            <person name="Williams K.H."/>
            <person name="Hubbard S.S."/>
            <person name="Banfield J.F."/>
        </authorList>
    </citation>
    <scope>NUCLEOTIDE SEQUENCE [LARGE SCALE GENOMIC DNA]</scope>
</reference>
<name>A0A1F6YT44_9BACT</name>
<dbReference type="GO" id="GO:0005385">
    <property type="term" value="F:zinc ion transmembrane transporter activity"/>
    <property type="evidence" value="ECO:0007669"/>
    <property type="project" value="TreeGrafter"/>
</dbReference>
<dbReference type="InterPro" id="IPR050681">
    <property type="entry name" value="CDF/SLC30A"/>
</dbReference>
<dbReference type="PANTHER" id="PTHR11562">
    <property type="entry name" value="CATION EFFLUX PROTEIN/ ZINC TRANSPORTER"/>
    <property type="match status" value="1"/>
</dbReference>
<dbReference type="EMBL" id="MFWB01000007">
    <property type="protein sequence ID" value="OGJ09552.1"/>
    <property type="molecule type" value="Genomic_DNA"/>
</dbReference>
<feature type="transmembrane region" description="Helical" evidence="5">
    <location>
        <begin position="84"/>
        <end position="103"/>
    </location>
</feature>
<evidence type="ECO:0000256" key="3">
    <source>
        <dbReference type="ARBA" id="ARBA00022989"/>
    </source>
</evidence>
<dbReference type="InterPro" id="IPR058533">
    <property type="entry name" value="Cation_efflux_TM"/>
</dbReference>
<dbReference type="InterPro" id="IPR027469">
    <property type="entry name" value="Cation_efflux_TMD_sf"/>
</dbReference>
<feature type="transmembrane region" description="Helical" evidence="5">
    <location>
        <begin position="51"/>
        <end position="72"/>
    </location>
</feature>
<dbReference type="PANTHER" id="PTHR11562:SF17">
    <property type="entry name" value="RE54080P-RELATED"/>
    <property type="match status" value="1"/>
</dbReference>
<evidence type="ECO:0000256" key="4">
    <source>
        <dbReference type="ARBA" id="ARBA00023136"/>
    </source>
</evidence>
<proteinExistence type="predicted"/>
<evidence type="ECO:0000259" key="6">
    <source>
        <dbReference type="Pfam" id="PF01545"/>
    </source>
</evidence>
<dbReference type="STRING" id="1801803.A2356_03205"/>
<organism evidence="7 8">
    <name type="scientific">Candidatus Nomurabacteria bacterium RIFOXYB1_FULL_39_16</name>
    <dbReference type="NCBI Taxonomy" id="1801803"/>
    <lineage>
        <taxon>Bacteria</taxon>
        <taxon>Candidatus Nomuraibacteriota</taxon>
    </lineage>
</organism>
<feature type="transmembrane region" description="Helical" evidence="5">
    <location>
        <begin position="155"/>
        <end position="172"/>
    </location>
</feature>